<keyword evidence="5 14" id="KW-0964">Secreted</keyword>
<keyword evidence="8" id="KW-0812">Transmembrane</keyword>
<evidence type="ECO:0000256" key="11">
    <source>
        <dbReference type="ARBA" id="ARBA00023136"/>
    </source>
</evidence>
<dbReference type="Proteomes" id="UP001187343">
    <property type="component" value="Unassembled WGS sequence"/>
</dbReference>
<dbReference type="AlphaFoldDB" id="A0AA88TPJ9"/>
<evidence type="ECO:0000256" key="13">
    <source>
        <dbReference type="ARBA" id="ARBA00023180"/>
    </source>
</evidence>
<evidence type="ECO:0000313" key="16">
    <source>
        <dbReference type="Proteomes" id="UP001187343"/>
    </source>
</evidence>
<dbReference type="EMBL" id="JAUYZG010000008">
    <property type="protein sequence ID" value="KAK2901323.1"/>
    <property type="molecule type" value="Genomic_DNA"/>
</dbReference>
<name>A0AA88TPJ9_9TELE</name>
<organism evidence="15 16">
    <name type="scientific">Cirrhinus molitorella</name>
    <name type="common">mud carp</name>
    <dbReference type="NCBI Taxonomy" id="172907"/>
    <lineage>
        <taxon>Eukaryota</taxon>
        <taxon>Metazoa</taxon>
        <taxon>Chordata</taxon>
        <taxon>Craniata</taxon>
        <taxon>Vertebrata</taxon>
        <taxon>Euteleostomi</taxon>
        <taxon>Actinopterygii</taxon>
        <taxon>Neopterygii</taxon>
        <taxon>Teleostei</taxon>
        <taxon>Ostariophysi</taxon>
        <taxon>Cypriniformes</taxon>
        <taxon>Cyprinidae</taxon>
        <taxon>Labeoninae</taxon>
        <taxon>Labeonini</taxon>
        <taxon>Cirrhinus</taxon>
    </lineage>
</organism>
<dbReference type="InterPro" id="IPR001507">
    <property type="entry name" value="ZP_dom"/>
</dbReference>
<evidence type="ECO:0000256" key="7">
    <source>
        <dbReference type="ARBA" id="ARBA00022685"/>
    </source>
</evidence>
<evidence type="ECO:0000313" key="15">
    <source>
        <dbReference type="EMBL" id="KAK2901323.1"/>
    </source>
</evidence>
<evidence type="ECO:0000256" key="5">
    <source>
        <dbReference type="ARBA" id="ARBA00022525"/>
    </source>
</evidence>
<evidence type="ECO:0000256" key="3">
    <source>
        <dbReference type="ARBA" id="ARBA00017980"/>
    </source>
</evidence>
<dbReference type="InterPro" id="IPR042235">
    <property type="entry name" value="ZP-C_dom"/>
</dbReference>
<dbReference type="PANTHER" id="PTHR11576:SF2">
    <property type="entry name" value="ZONA PELLUCIDA SPERM-BINDING PROTEIN 3"/>
    <property type="match status" value="1"/>
</dbReference>
<feature type="chain" id="PRO_5047550991" description="Zona pellucida sperm-binding protein 3" evidence="14">
    <location>
        <begin position="22"/>
        <end position="523"/>
    </location>
</feature>
<gene>
    <name evidence="15" type="ORF">Q8A67_009438</name>
</gene>
<dbReference type="GO" id="GO:0032190">
    <property type="term" value="F:acrosin binding"/>
    <property type="evidence" value="ECO:0007669"/>
    <property type="project" value="TreeGrafter"/>
</dbReference>
<dbReference type="Pfam" id="PF23344">
    <property type="entry name" value="ZP-N"/>
    <property type="match status" value="1"/>
</dbReference>
<dbReference type="InterPro" id="IPR055355">
    <property type="entry name" value="ZP-C"/>
</dbReference>
<dbReference type="PROSITE" id="PS51034">
    <property type="entry name" value="ZP_2"/>
    <property type="match status" value="1"/>
</dbReference>
<protein>
    <recommendedName>
        <fullName evidence="3 14">Zona pellucida sperm-binding protein 3</fullName>
    </recommendedName>
</protein>
<dbReference type="Gene3D" id="2.60.40.4100">
    <property type="entry name" value="Zona pellucida, ZP-C domain"/>
    <property type="match status" value="1"/>
</dbReference>
<evidence type="ECO:0000256" key="8">
    <source>
        <dbReference type="ARBA" id="ARBA00022692"/>
    </source>
</evidence>
<evidence type="ECO:0000256" key="4">
    <source>
        <dbReference type="ARBA" id="ARBA00022475"/>
    </source>
</evidence>
<dbReference type="PANTHER" id="PTHR11576">
    <property type="entry name" value="ZONA PELLUCIDA SPERM-BINDING PROTEIN 3"/>
    <property type="match status" value="1"/>
</dbReference>
<keyword evidence="4 14" id="KW-1003">Cell membrane</keyword>
<dbReference type="SMART" id="SM00241">
    <property type="entry name" value="ZP"/>
    <property type="match status" value="1"/>
</dbReference>
<dbReference type="FunFam" id="2.60.40.3210:FF:000001">
    <property type="entry name" value="Zona pellucida sperm-binding protein 3"/>
    <property type="match status" value="1"/>
</dbReference>
<proteinExistence type="inferred from homology"/>
<dbReference type="GO" id="GO:0005886">
    <property type="term" value="C:plasma membrane"/>
    <property type="evidence" value="ECO:0007669"/>
    <property type="project" value="UniProtKB-SubCell"/>
</dbReference>
<dbReference type="InterPro" id="IPR055356">
    <property type="entry name" value="ZP-N"/>
</dbReference>
<comment type="subcellular location">
    <subcellularLocation>
        <location evidence="1">Secreted</location>
        <location evidence="1">Extracellular space</location>
        <location evidence="1">Extracellular matrix</location>
    </subcellularLocation>
    <subcellularLocation>
        <location evidence="14">Zona pellucida</location>
    </subcellularLocation>
    <subcellularLocation>
        <location evidence="14">Cell membrane</location>
        <topology evidence="14">Single-pass type I membrane protein</topology>
    </subcellularLocation>
</comment>
<evidence type="ECO:0000256" key="6">
    <source>
        <dbReference type="ARBA" id="ARBA00022530"/>
    </source>
</evidence>
<dbReference type="FunFam" id="2.60.40.4100:FF:000002">
    <property type="entry name" value="Zona pellucida sperm-binding protein 3"/>
    <property type="match status" value="1"/>
</dbReference>
<reference evidence="15" key="1">
    <citation type="submission" date="2023-08" db="EMBL/GenBank/DDBJ databases">
        <title>Chromosome-level Genome Assembly of mud carp (Cirrhinus molitorella).</title>
        <authorList>
            <person name="Liu H."/>
        </authorList>
    </citation>
    <scope>NUCLEOTIDE SEQUENCE</scope>
    <source>
        <strain evidence="15">Prfri</strain>
        <tissue evidence="15">Muscle</tissue>
    </source>
</reference>
<comment type="function">
    <text evidence="14">Component of the zona pellucida, an extracellular matrix surrounding oocytes which mediates sperm binding, induction of the acrosome reaction and prevents post-fertilization polyspermy. The zona pellucida is composed of 3 to 4 glycoproteins, ZP1, ZP2, ZP3, and ZP4. ZP3 is essential for sperm binding and zona matrix formation.</text>
</comment>
<comment type="caution">
    <text evidence="15">The sequence shown here is derived from an EMBL/GenBank/DDBJ whole genome shotgun (WGS) entry which is preliminary data.</text>
</comment>
<keyword evidence="10" id="KW-1133">Transmembrane helix</keyword>
<dbReference type="InterPro" id="IPR048290">
    <property type="entry name" value="ZP_chr"/>
</dbReference>
<dbReference type="GO" id="GO:0035804">
    <property type="term" value="F:structural constituent of egg coat"/>
    <property type="evidence" value="ECO:0007669"/>
    <property type="project" value="UniProtKB-UniRule"/>
</dbReference>
<sequence>MWLSSTLKWCITVFLTTPLLTECYPRLSPRTFQPTGSLASQQLLSSQFQAAIPQSPPKINDPVPQRRQKTVSVYCHEEAIEVVMNTDLFASGIPVYAEELWLGSESLINKVSAASCGAVHTGESELTIFAYFKDCGTKFSVTGDSLVYSNIIVYSPRPSPDGVLHQEGAVIPVQCQYRRWYNVDSAAVAPTWIPFVSTASVTDYLDFSLRLMNDNWEYERGSNVYFLGNVINLQASVTLANHFPLLLFIDWCVATPTYGVEASDIKYSFVDFRGCLADSRSLYSRSKFLPRSQGNKLNLQLDAFRFYKLTSNLVFITCYLKAIPAAYSVSSQNRACSFIDKRWQSADGNDEVCNTCEPSKQAAAEPEPIQPFRITLAPPVKQSYLAPKPGPADFFHVRPGQSIEPFKTLIHSRQYAYGGVSKRGTDSNKDWSKIATLGPLFLIPKQETSTRSNEYPQSNPAEVFSASVDDEPEPLVNSTEMSPVTDELEFETDSETESSTLEKDLFLDASDLFSSEEGSGFEE</sequence>
<keyword evidence="7 14" id="KW-0165">Cleavage on pair of basic residues</keyword>
<keyword evidence="11" id="KW-0472">Membrane</keyword>
<comment type="PTM">
    <text evidence="14">Proteolytically cleaved before the transmembrane segment to yield the secreted ectodomain incorporated in the zona pellucida.</text>
</comment>
<dbReference type="GO" id="GO:2000344">
    <property type="term" value="P:positive regulation of acrosome reaction"/>
    <property type="evidence" value="ECO:0007669"/>
    <property type="project" value="UniProtKB-UniRule"/>
</dbReference>
<evidence type="ECO:0000256" key="10">
    <source>
        <dbReference type="ARBA" id="ARBA00022989"/>
    </source>
</evidence>
<dbReference type="GO" id="GO:0007339">
    <property type="term" value="P:binding of sperm to zona pellucida"/>
    <property type="evidence" value="ECO:0007669"/>
    <property type="project" value="UniProtKB-UniRule"/>
</dbReference>
<evidence type="ECO:0000256" key="1">
    <source>
        <dbReference type="ARBA" id="ARBA00004498"/>
    </source>
</evidence>
<keyword evidence="9 14" id="KW-0732">Signal</keyword>
<dbReference type="GO" id="GO:0035803">
    <property type="term" value="P:egg coat formation"/>
    <property type="evidence" value="ECO:0007669"/>
    <property type="project" value="UniProtKB-UniRule"/>
</dbReference>
<evidence type="ECO:0000256" key="12">
    <source>
        <dbReference type="ARBA" id="ARBA00023157"/>
    </source>
</evidence>
<comment type="domain">
    <text evidence="14">The ZP domain is involved in the polymerization of the ZP proteins to form the zona pellucida.</text>
</comment>
<keyword evidence="16" id="KW-1185">Reference proteome</keyword>
<evidence type="ECO:0000256" key="9">
    <source>
        <dbReference type="ARBA" id="ARBA00022729"/>
    </source>
</evidence>
<dbReference type="Gene3D" id="2.60.40.3210">
    <property type="entry name" value="Zona pellucida, ZP-N domain"/>
    <property type="match status" value="1"/>
</dbReference>
<dbReference type="GO" id="GO:0035805">
    <property type="term" value="C:egg coat"/>
    <property type="evidence" value="ECO:0007669"/>
    <property type="project" value="UniProtKB-SubCell"/>
</dbReference>
<comment type="similarity">
    <text evidence="2 14">Belongs to the ZP domain family. ZPC subfamily.</text>
</comment>
<dbReference type="Pfam" id="PF00100">
    <property type="entry name" value="Zona_pellucida"/>
    <property type="match status" value="1"/>
</dbReference>
<keyword evidence="12 14" id="KW-1015">Disulfide bond</keyword>
<keyword evidence="13" id="KW-0325">Glycoprotein</keyword>
<keyword evidence="6 14" id="KW-0272">Extracellular matrix</keyword>
<feature type="signal peptide" evidence="14">
    <location>
        <begin position="1"/>
        <end position="21"/>
    </location>
</feature>
<accession>A0AA88TPJ9</accession>
<evidence type="ECO:0000256" key="2">
    <source>
        <dbReference type="ARBA" id="ARBA00006735"/>
    </source>
</evidence>
<evidence type="ECO:0000256" key="14">
    <source>
        <dbReference type="RuleBase" id="RU367066"/>
    </source>
</evidence>
<dbReference type="PRINTS" id="PR00023">
    <property type="entry name" value="ZPELLUCIDA"/>
</dbReference>